<dbReference type="HOGENOM" id="CLU_001570_5_0_1"/>
<dbReference type="KEGG" id="smo:SELMODRAFT_131811"/>
<evidence type="ECO:0000256" key="11">
    <source>
        <dbReference type="PIRSR" id="PIRSR602401-1"/>
    </source>
</evidence>
<evidence type="ECO:0000256" key="6">
    <source>
        <dbReference type="ARBA" id="ARBA00022989"/>
    </source>
</evidence>
<dbReference type="GO" id="GO:0016020">
    <property type="term" value="C:membrane"/>
    <property type="evidence" value="ECO:0007669"/>
    <property type="project" value="UniProtKB-SubCell"/>
</dbReference>
<dbReference type="AlphaFoldDB" id="D8T4R0"/>
<protein>
    <recommendedName>
        <fullName evidence="16">Cytochrome P450-dependent monooxygenase</fullName>
    </recommendedName>
</protein>
<evidence type="ECO:0000256" key="10">
    <source>
        <dbReference type="ARBA" id="ARBA00023136"/>
    </source>
</evidence>
<keyword evidence="9 12" id="KW-0503">Monooxygenase</keyword>
<keyword evidence="15" id="KW-1185">Reference proteome</keyword>
<dbReference type="Gene3D" id="1.10.630.10">
    <property type="entry name" value="Cytochrome P450"/>
    <property type="match status" value="1"/>
</dbReference>
<reference evidence="14 15" key="1">
    <citation type="journal article" date="2011" name="Science">
        <title>The Selaginella genome identifies genetic changes associated with the evolution of vascular plants.</title>
        <authorList>
            <person name="Banks J.A."/>
            <person name="Nishiyama T."/>
            <person name="Hasebe M."/>
            <person name="Bowman J.L."/>
            <person name="Gribskov M."/>
            <person name="dePamphilis C."/>
            <person name="Albert V.A."/>
            <person name="Aono N."/>
            <person name="Aoyama T."/>
            <person name="Ambrose B.A."/>
            <person name="Ashton N.W."/>
            <person name="Axtell M.J."/>
            <person name="Barker E."/>
            <person name="Barker M.S."/>
            <person name="Bennetzen J.L."/>
            <person name="Bonawitz N.D."/>
            <person name="Chapple C."/>
            <person name="Cheng C."/>
            <person name="Correa L.G."/>
            <person name="Dacre M."/>
            <person name="DeBarry J."/>
            <person name="Dreyer I."/>
            <person name="Elias M."/>
            <person name="Engstrom E.M."/>
            <person name="Estelle M."/>
            <person name="Feng L."/>
            <person name="Finet C."/>
            <person name="Floyd S.K."/>
            <person name="Frommer W.B."/>
            <person name="Fujita T."/>
            <person name="Gramzow L."/>
            <person name="Gutensohn M."/>
            <person name="Harholt J."/>
            <person name="Hattori M."/>
            <person name="Heyl A."/>
            <person name="Hirai T."/>
            <person name="Hiwatashi Y."/>
            <person name="Ishikawa M."/>
            <person name="Iwata M."/>
            <person name="Karol K.G."/>
            <person name="Koehler B."/>
            <person name="Kolukisaoglu U."/>
            <person name="Kubo M."/>
            <person name="Kurata T."/>
            <person name="Lalonde S."/>
            <person name="Li K."/>
            <person name="Li Y."/>
            <person name="Litt A."/>
            <person name="Lyons E."/>
            <person name="Manning G."/>
            <person name="Maruyama T."/>
            <person name="Michael T.P."/>
            <person name="Mikami K."/>
            <person name="Miyazaki S."/>
            <person name="Morinaga S."/>
            <person name="Murata T."/>
            <person name="Mueller-Roeber B."/>
            <person name="Nelson D.R."/>
            <person name="Obara M."/>
            <person name="Oguri Y."/>
            <person name="Olmstead R.G."/>
            <person name="Onodera N."/>
            <person name="Petersen B.L."/>
            <person name="Pils B."/>
            <person name="Prigge M."/>
            <person name="Rensing S.A."/>
            <person name="Riano-Pachon D.M."/>
            <person name="Roberts A.W."/>
            <person name="Sato Y."/>
            <person name="Scheller H.V."/>
            <person name="Schulz B."/>
            <person name="Schulz C."/>
            <person name="Shakirov E.V."/>
            <person name="Shibagaki N."/>
            <person name="Shinohara N."/>
            <person name="Shippen D.E."/>
            <person name="Soerensen I."/>
            <person name="Sotooka R."/>
            <person name="Sugimoto N."/>
            <person name="Sugita M."/>
            <person name="Sumikawa N."/>
            <person name="Tanurdzic M."/>
            <person name="Theissen G."/>
            <person name="Ulvskov P."/>
            <person name="Wakazuki S."/>
            <person name="Weng J.K."/>
            <person name="Willats W.W."/>
            <person name="Wipf D."/>
            <person name="Wolf P.G."/>
            <person name="Yang L."/>
            <person name="Zimmer A.D."/>
            <person name="Zhu Q."/>
            <person name="Mitros T."/>
            <person name="Hellsten U."/>
            <person name="Loque D."/>
            <person name="Otillar R."/>
            <person name="Salamov A."/>
            <person name="Schmutz J."/>
            <person name="Shapiro H."/>
            <person name="Lindquist E."/>
            <person name="Lucas S."/>
            <person name="Rokhsar D."/>
            <person name="Grigoriev I.V."/>
        </authorList>
    </citation>
    <scope>NUCLEOTIDE SEQUENCE [LARGE SCALE GENOMIC DNA]</scope>
</reference>
<dbReference type="Proteomes" id="UP000001514">
    <property type="component" value="Unassembled WGS sequence"/>
</dbReference>
<dbReference type="InterPro" id="IPR036396">
    <property type="entry name" value="Cyt_P450_sf"/>
</dbReference>
<dbReference type="PANTHER" id="PTHR24282:SF258">
    <property type="entry name" value="CYTOCHROME P450"/>
    <property type="match status" value="1"/>
</dbReference>
<name>D8T4R0_SELML</name>
<comment type="cofactor">
    <cofactor evidence="11">
        <name>heme</name>
        <dbReference type="ChEBI" id="CHEBI:30413"/>
    </cofactor>
</comment>
<keyword evidence="4 13" id="KW-0812">Transmembrane</keyword>
<feature type="binding site" description="axial binding residue" evidence="11">
    <location>
        <position position="465"/>
    </location>
    <ligand>
        <name>heme</name>
        <dbReference type="ChEBI" id="CHEBI:30413"/>
    </ligand>
    <ligandPart>
        <name>Fe</name>
        <dbReference type="ChEBI" id="CHEBI:18248"/>
    </ligandPart>
</feature>
<evidence type="ECO:0000256" key="2">
    <source>
        <dbReference type="ARBA" id="ARBA00010617"/>
    </source>
</evidence>
<dbReference type="OrthoDB" id="1470350at2759"/>
<evidence type="ECO:0000256" key="5">
    <source>
        <dbReference type="ARBA" id="ARBA00022723"/>
    </source>
</evidence>
<keyword evidence="10 13" id="KW-0472">Membrane</keyword>
<evidence type="ECO:0000256" key="3">
    <source>
        <dbReference type="ARBA" id="ARBA00022617"/>
    </source>
</evidence>
<proteinExistence type="inferred from homology"/>
<evidence type="ECO:0000256" key="13">
    <source>
        <dbReference type="SAM" id="Phobius"/>
    </source>
</evidence>
<dbReference type="PANTHER" id="PTHR24282">
    <property type="entry name" value="CYTOCHROME P450 FAMILY MEMBER"/>
    <property type="match status" value="1"/>
</dbReference>
<dbReference type="PRINTS" id="PR00463">
    <property type="entry name" value="EP450I"/>
</dbReference>
<dbReference type="InterPro" id="IPR050665">
    <property type="entry name" value="Cytochrome_P450_Monooxygen"/>
</dbReference>
<dbReference type="PROSITE" id="PS00086">
    <property type="entry name" value="CYTOCHROME_P450"/>
    <property type="match status" value="1"/>
</dbReference>
<feature type="transmembrane region" description="Helical" evidence="13">
    <location>
        <begin position="6"/>
        <end position="24"/>
    </location>
</feature>
<dbReference type="GO" id="GO:0016705">
    <property type="term" value="F:oxidoreductase activity, acting on paired donors, with incorporation or reduction of molecular oxygen"/>
    <property type="evidence" value="ECO:0007669"/>
    <property type="project" value="InterPro"/>
</dbReference>
<keyword evidence="6 13" id="KW-1133">Transmembrane helix</keyword>
<dbReference type="GO" id="GO:0004497">
    <property type="term" value="F:monooxygenase activity"/>
    <property type="evidence" value="ECO:0007669"/>
    <property type="project" value="UniProtKB-KW"/>
</dbReference>
<evidence type="ECO:0000256" key="1">
    <source>
        <dbReference type="ARBA" id="ARBA00004370"/>
    </source>
</evidence>
<dbReference type="EMBL" id="GL377674">
    <property type="protein sequence ID" value="EFJ08397.1"/>
    <property type="molecule type" value="Genomic_DNA"/>
</dbReference>
<dbReference type="Pfam" id="PF00067">
    <property type="entry name" value="p450"/>
    <property type="match status" value="1"/>
</dbReference>
<dbReference type="eggNOG" id="KOG0157">
    <property type="taxonomic scope" value="Eukaryota"/>
</dbReference>
<dbReference type="InterPro" id="IPR002401">
    <property type="entry name" value="Cyt_P450_E_grp-I"/>
</dbReference>
<evidence type="ECO:0000313" key="14">
    <source>
        <dbReference type="EMBL" id="EFJ08397.1"/>
    </source>
</evidence>
<evidence type="ECO:0000256" key="4">
    <source>
        <dbReference type="ARBA" id="ARBA00022692"/>
    </source>
</evidence>
<keyword evidence="7 12" id="KW-0560">Oxidoreductase</keyword>
<evidence type="ECO:0000313" key="15">
    <source>
        <dbReference type="Proteomes" id="UP000001514"/>
    </source>
</evidence>
<accession>D8T4R0</accession>
<dbReference type="InParanoid" id="D8T4R0"/>
<dbReference type="Gramene" id="EFJ08397">
    <property type="protein sequence ID" value="EFJ08397"/>
    <property type="gene ID" value="SELMODRAFT_131811"/>
</dbReference>
<dbReference type="OMA" id="ALAFITH"/>
<evidence type="ECO:0008006" key="16">
    <source>
        <dbReference type="Google" id="ProtNLM"/>
    </source>
</evidence>
<sequence>MDLIWNVVTAGVSLIATICVWQLARDFLWRPRRLLQAFKQQGVLGPVPRLFLGNLDQVRELMAVEVAKSSTGEIRDDNHGGVVAKVLPYYAAWSRSYGQTFLVWWGSQPRLMISDPELMKEVLCDKSGSLDRDPGQHAARDLFGDGIALLTMNERWSQKRKMVSLAFHNEKLKLMIDAMVACVEENLKQWKTTEGPVDVASKLRGITQDVLCRTAFGTSYAAGKEVFEMQIEQQYIHLEWQGQVHLPGFRFLPTSTNRRRWTLKQQIDSKLRQIVVNRLKESSVSGSYGKDLLGLMLAAKDGVLDFNNGKKLDIQVTMQDVIDECKTFFFTGQETSAALLAWTMLLLALNPDWQTRLRQEVCQVCGQVSAPNTLEMLGNLKSMTMVINEALRMYPPVPLLNRYTHNKVKLKELVIPKGTLLLVPLIVINYNEKFWGGDAKSFNPNRFVSQQQRPFLPFSVGPRTCVGQSFAIIETKIILAMILRKFTFELSETYVHSPFQVLTLQPKFGMPMNLLANQ</sequence>
<dbReference type="GO" id="GO:0020037">
    <property type="term" value="F:heme binding"/>
    <property type="evidence" value="ECO:0007669"/>
    <property type="project" value="InterPro"/>
</dbReference>
<evidence type="ECO:0000256" key="12">
    <source>
        <dbReference type="RuleBase" id="RU000461"/>
    </source>
</evidence>
<dbReference type="InterPro" id="IPR017972">
    <property type="entry name" value="Cyt_P450_CS"/>
</dbReference>
<comment type="similarity">
    <text evidence="2 12">Belongs to the cytochrome P450 family.</text>
</comment>
<dbReference type="InterPro" id="IPR001128">
    <property type="entry name" value="Cyt_P450"/>
</dbReference>
<evidence type="ECO:0000256" key="8">
    <source>
        <dbReference type="ARBA" id="ARBA00023004"/>
    </source>
</evidence>
<organism evidence="15">
    <name type="scientific">Selaginella moellendorffii</name>
    <name type="common">Spikemoss</name>
    <dbReference type="NCBI Taxonomy" id="88036"/>
    <lineage>
        <taxon>Eukaryota</taxon>
        <taxon>Viridiplantae</taxon>
        <taxon>Streptophyta</taxon>
        <taxon>Embryophyta</taxon>
        <taxon>Tracheophyta</taxon>
        <taxon>Lycopodiopsida</taxon>
        <taxon>Selaginellales</taxon>
        <taxon>Selaginellaceae</taxon>
        <taxon>Selaginella</taxon>
    </lineage>
</organism>
<keyword evidence="8 11" id="KW-0408">Iron</keyword>
<evidence type="ECO:0000256" key="9">
    <source>
        <dbReference type="ARBA" id="ARBA00023033"/>
    </source>
</evidence>
<keyword evidence="3 11" id="KW-0349">Heme</keyword>
<dbReference type="GO" id="GO:0005506">
    <property type="term" value="F:iron ion binding"/>
    <property type="evidence" value="ECO:0007669"/>
    <property type="project" value="InterPro"/>
</dbReference>
<dbReference type="STRING" id="88036.D8T4R0"/>
<comment type="subcellular location">
    <subcellularLocation>
        <location evidence="1">Membrane</location>
    </subcellularLocation>
</comment>
<gene>
    <name evidence="14" type="ORF">SELMODRAFT_131811</name>
</gene>
<evidence type="ECO:0000256" key="7">
    <source>
        <dbReference type="ARBA" id="ARBA00023002"/>
    </source>
</evidence>
<dbReference type="PRINTS" id="PR00385">
    <property type="entry name" value="P450"/>
</dbReference>
<keyword evidence="5 11" id="KW-0479">Metal-binding</keyword>
<dbReference type="SUPFAM" id="SSF48264">
    <property type="entry name" value="Cytochrome P450"/>
    <property type="match status" value="1"/>
</dbReference>